<dbReference type="GeneID" id="30685022"/>
<dbReference type="Proteomes" id="UP000204293">
    <property type="component" value="Segment"/>
</dbReference>
<keyword evidence="2" id="KW-1185">Reference proteome</keyword>
<name>A0A1L5JGI6_9BBAC</name>
<dbReference type="EMBL" id="KX151395">
    <property type="protein sequence ID" value="APO13902.1"/>
    <property type="molecule type" value="Genomic_DNA"/>
</dbReference>
<dbReference type="OrthoDB" id="5383at10239"/>
<protein>
    <submittedName>
        <fullName evidence="1">ORF18</fullName>
    </submittedName>
</protein>
<organism evidence="1 2">
    <name type="scientific">Plodia interpunctella granulovirus</name>
    <dbReference type="NCBI Taxonomy" id="262175"/>
    <lineage>
        <taxon>Viruses</taxon>
        <taxon>Viruses incertae sedis</taxon>
        <taxon>Naldaviricetes</taxon>
        <taxon>Lefavirales</taxon>
        <taxon>Baculoviridae</taxon>
        <taxon>Betabaculovirus</taxon>
        <taxon>Betabaculovirus plinterpunctellae</taxon>
    </lineage>
</organism>
<dbReference type="InterPro" id="IPR009815">
    <property type="entry name" value="AcMNPV_AC11"/>
</dbReference>
<accession>A0A1L5JGI6</accession>
<evidence type="ECO:0000313" key="2">
    <source>
        <dbReference type="Proteomes" id="UP000204293"/>
    </source>
</evidence>
<dbReference type="KEGG" id="vg:30685022"/>
<sequence>MSLARELIVYHHFDLTRIDATYGESYQLYRILQEHIDNSYVNGKTRIERELSAARRLLLGECTFDKVYKEMLQDCGDSISLLSCWYNEGVTSEYNLSSDVCQVLRRIDVLVPPEVRKTGWIFTLDDYADEIPKDICKPLESILHRYEHSMKLMCLDHIADVFNPLSATTGRWYDSFCVETYLHSIQRNTVCEHLKKKLLHAFYSSSTISQAYTRFRDIGKNHFNTHTVLSMRKLFDLLNCKEPENSVADFIINVYARHCIDTYQNLKDVIDVIIANNSCSYKKKNAVFDLLCVSDPFYKEILH</sequence>
<reference evidence="1 2" key="1">
    <citation type="submission" date="2016-04" db="EMBL/GenBank/DDBJ databases">
        <title>Sequence analysis of the Plodia interpunctella granulovirus genome: Discovery of an unusual inhibitor-of-apoptosis (IAP) gene.</title>
        <authorList>
            <person name="Harrison R.L."/>
            <person name="Rowley D.L."/>
            <person name="Funk C.J."/>
        </authorList>
    </citation>
    <scope>NUCLEOTIDE SEQUENCE [LARGE SCALE GENOMIC DNA]</scope>
    <source>
        <strain evidence="1">Cambridge</strain>
    </source>
</reference>
<evidence type="ECO:0000313" key="1">
    <source>
        <dbReference type="EMBL" id="APO13902.1"/>
    </source>
</evidence>
<proteinExistence type="predicted"/>
<dbReference type="Pfam" id="PF07138">
    <property type="entry name" value="AcMNPV_AC11"/>
    <property type="match status" value="1"/>
</dbReference>
<dbReference type="RefSeq" id="YP_009330150.1">
    <property type="nucleotide sequence ID" value="NC_032255.1"/>
</dbReference>